<reference evidence="1" key="2">
    <citation type="journal article" date="2015" name="Data Brief">
        <title>Shoot transcriptome of the giant reed, Arundo donax.</title>
        <authorList>
            <person name="Barrero R.A."/>
            <person name="Guerrero F.D."/>
            <person name="Moolhuijzen P."/>
            <person name="Goolsby J.A."/>
            <person name="Tidwell J."/>
            <person name="Bellgard S.E."/>
            <person name="Bellgard M.I."/>
        </authorList>
    </citation>
    <scope>NUCLEOTIDE SEQUENCE</scope>
    <source>
        <tissue evidence="1">Shoot tissue taken approximately 20 cm above the soil surface</tissue>
    </source>
</reference>
<dbReference type="EMBL" id="GBRH01210032">
    <property type="protein sequence ID" value="JAD87863.1"/>
    <property type="molecule type" value="Transcribed_RNA"/>
</dbReference>
<accession>A0A0A9DMF2</accession>
<organism evidence="1">
    <name type="scientific">Arundo donax</name>
    <name type="common">Giant reed</name>
    <name type="synonym">Donax arundinaceus</name>
    <dbReference type="NCBI Taxonomy" id="35708"/>
    <lineage>
        <taxon>Eukaryota</taxon>
        <taxon>Viridiplantae</taxon>
        <taxon>Streptophyta</taxon>
        <taxon>Embryophyta</taxon>
        <taxon>Tracheophyta</taxon>
        <taxon>Spermatophyta</taxon>
        <taxon>Magnoliopsida</taxon>
        <taxon>Liliopsida</taxon>
        <taxon>Poales</taxon>
        <taxon>Poaceae</taxon>
        <taxon>PACMAD clade</taxon>
        <taxon>Arundinoideae</taxon>
        <taxon>Arundineae</taxon>
        <taxon>Arundo</taxon>
    </lineage>
</organism>
<evidence type="ECO:0000313" key="1">
    <source>
        <dbReference type="EMBL" id="JAD87863.1"/>
    </source>
</evidence>
<proteinExistence type="predicted"/>
<dbReference type="AlphaFoldDB" id="A0A0A9DMF2"/>
<reference evidence="1" key="1">
    <citation type="submission" date="2014-09" db="EMBL/GenBank/DDBJ databases">
        <authorList>
            <person name="Magalhaes I.L.F."/>
            <person name="Oliveira U."/>
            <person name="Santos F.R."/>
            <person name="Vidigal T.H.D.A."/>
            <person name="Brescovit A.D."/>
            <person name="Santos A.J."/>
        </authorList>
    </citation>
    <scope>NUCLEOTIDE SEQUENCE</scope>
    <source>
        <tissue evidence="1">Shoot tissue taken approximately 20 cm above the soil surface</tissue>
    </source>
</reference>
<protein>
    <submittedName>
        <fullName evidence="1">Uncharacterized protein</fullName>
    </submittedName>
</protein>
<name>A0A0A9DMF2_ARUDO</name>
<sequence>MNEMSRHWFRDEGKLSISHRYFQVQAGLACYRIASLQIQWRACPPMTALGLLVLSRASNLLGRAGSFLHSLACHHTVAPPQLHLKD</sequence>